<feature type="domain" description="Nucleotidyl transferase" evidence="6">
    <location>
        <begin position="7"/>
        <end position="243"/>
    </location>
</feature>
<dbReference type="Pfam" id="PF00483">
    <property type="entry name" value="NTP_transferase"/>
    <property type="match status" value="1"/>
</dbReference>
<accession>A0A1B1TE96</accession>
<sequence>MGEVADAVILAGGRGTRMLPGSMYSPKEIMPLIDTPIINHLIWEACKAGVKRIHIVVSPEKKEILSKKLTESIDWISEVRPDLPRISLDPVPEKVELFFHEQTIPGGVGDAISLVTNFIKGPFLVLLGDNLLIENHIGAHKSGPKFASNSCKKLVDYFHNNGIPCTGILEVPDEEVHKYGIVELENGLIKRIMEKPKIIDAPSNFILCGRYLLPENTGELLKLYSSAEYGELQSIALFEHLIRNEGFGGVNMNEFELYDSGDPINWLKSQIDHALRREDLKEEILDWIGNRISEVK</sequence>
<proteinExistence type="inferred from homology"/>
<evidence type="ECO:0000256" key="2">
    <source>
        <dbReference type="ARBA" id="ARBA00012415"/>
    </source>
</evidence>
<reference evidence="7" key="1">
    <citation type="submission" date="2014-11" db="EMBL/GenBank/DDBJ databases">
        <authorList>
            <person name="Zhu J."/>
            <person name="Qi W."/>
            <person name="Song R."/>
        </authorList>
    </citation>
    <scope>NUCLEOTIDE SEQUENCE</scope>
</reference>
<dbReference type="SUPFAM" id="SSF53448">
    <property type="entry name" value="Nucleotide-diphospho-sugar transferases"/>
    <property type="match status" value="1"/>
</dbReference>
<dbReference type="GO" id="GO:0006011">
    <property type="term" value="P:UDP-alpha-D-glucose metabolic process"/>
    <property type="evidence" value="ECO:0007669"/>
    <property type="project" value="InterPro"/>
</dbReference>
<dbReference type="EC" id="2.7.7.9" evidence="2"/>
<dbReference type="PANTHER" id="PTHR43197:SF1">
    <property type="entry name" value="UTP--GLUCOSE-1-PHOSPHATE URIDYLYLTRANSFERASE"/>
    <property type="match status" value="1"/>
</dbReference>
<keyword evidence="4" id="KW-0548">Nucleotidyltransferase</keyword>
<dbReference type="InterPro" id="IPR005771">
    <property type="entry name" value="GalU_uridylyltTrfase_bac/arc"/>
</dbReference>
<keyword evidence="3" id="KW-0808">Transferase</keyword>
<protein>
    <recommendedName>
        <fullName evidence="2">UTP--glucose-1-phosphate uridylyltransferase</fullName>
        <ecNumber evidence="2">2.7.7.9</ecNumber>
    </recommendedName>
</protein>
<comment type="catalytic activity">
    <reaction evidence="5">
        <text>alpha-D-glucose 1-phosphate + UTP + H(+) = UDP-alpha-D-glucose + diphosphate</text>
        <dbReference type="Rhea" id="RHEA:19889"/>
        <dbReference type="ChEBI" id="CHEBI:15378"/>
        <dbReference type="ChEBI" id="CHEBI:33019"/>
        <dbReference type="ChEBI" id="CHEBI:46398"/>
        <dbReference type="ChEBI" id="CHEBI:58601"/>
        <dbReference type="ChEBI" id="CHEBI:58885"/>
        <dbReference type="EC" id="2.7.7.9"/>
    </reaction>
</comment>
<evidence type="ECO:0000256" key="1">
    <source>
        <dbReference type="ARBA" id="ARBA00006890"/>
    </source>
</evidence>
<evidence type="ECO:0000256" key="4">
    <source>
        <dbReference type="ARBA" id="ARBA00022695"/>
    </source>
</evidence>
<evidence type="ECO:0000259" key="6">
    <source>
        <dbReference type="Pfam" id="PF00483"/>
    </source>
</evidence>
<name>A0A1B1TE96_9ARCH</name>
<reference evidence="7" key="2">
    <citation type="journal article" date="2015" name="ISME J.">
        <title>A new class of marine Euryarchaeota group II from the Mediterranean deep chlorophyll maximum.</title>
        <authorList>
            <person name="Martin-Cuadrado A.B."/>
            <person name="Garcia-Heredia I."/>
            <person name="Molto A.G."/>
            <person name="Lopez-Ubeda R."/>
            <person name="Kimes N."/>
            <person name="Lopez-Garcia P."/>
            <person name="Moreira D."/>
            <person name="Rodriguez-Valera F."/>
        </authorList>
    </citation>
    <scope>NUCLEOTIDE SEQUENCE</scope>
</reference>
<evidence type="ECO:0000256" key="3">
    <source>
        <dbReference type="ARBA" id="ARBA00022679"/>
    </source>
</evidence>
<organism evidence="7">
    <name type="scientific">uncultured Poseidoniia archaeon</name>
    <dbReference type="NCBI Taxonomy" id="1697135"/>
    <lineage>
        <taxon>Archaea</taxon>
        <taxon>Methanobacteriati</taxon>
        <taxon>Thermoplasmatota</taxon>
        <taxon>Candidatus Poseidoniia</taxon>
        <taxon>environmental samples</taxon>
    </lineage>
</organism>
<comment type="similarity">
    <text evidence="1">Belongs to the UDPGP type 2 family.</text>
</comment>
<dbReference type="InterPro" id="IPR029044">
    <property type="entry name" value="Nucleotide-diphossugar_trans"/>
</dbReference>
<dbReference type="GO" id="GO:0003983">
    <property type="term" value="F:UTP:glucose-1-phosphate uridylyltransferase activity"/>
    <property type="evidence" value="ECO:0007669"/>
    <property type="project" value="UniProtKB-EC"/>
</dbReference>
<dbReference type="PANTHER" id="PTHR43197">
    <property type="entry name" value="UTP--GLUCOSE-1-PHOSPHATE URIDYLYLTRANSFERASE"/>
    <property type="match status" value="1"/>
</dbReference>
<dbReference type="Gene3D" id="3.90.550.10">
    <property type="entry name" value="Spore Coat Polysaccharide Biosynthesis Protein SpsA, Chain A"/>
    <property type="match status" value="1"/>
</dbReference>
<dbReference type="EMBL" id="KP211895">
    <property type="protein sequence ID" value="ANV80588.1"/>
    <property type="molecule type" value="Genomic_DNA"/>
</dbReference>
<evidence type="ECO:0000256" key="5">
    <source>
        <dbReference type="ARBA" id="ARBA00048128"/>
    </source>
</evidence>
<evidence type="ECO:0000313" key="7">
    <source>
        <dbReference type="EMBL" id="ANV80588.1"/>
    </source>
</evidence>
<dbReference type="InterPro" id="IPR005835">
    <property type="entry name" value="NTP_transferase_dom"/>
</dbReference>
<dbReference type="AlphaFoldDB" id="A0A1B1TE96"/>